<sequence length="130" mass="14296">MVEATASVAARRDAHLLLAAAFGAPEPGCVGRCTCRRRPTDRHRRWPRSWRTLPATVWTSAAATALARPAELSDDPVLAADRRISAARHAWQAGEPDRAARCCTTRRGCTHRSACRTRRTDVATEPVRRG</sequence>
<comment type="caution">
    <text evidence="1">The sequence shown here is derived from an EMBL/GenBank/DDBJ whole genome shotgun (WGS) entry which is preliminary data.</text>
</comment>
<organism evidence="1 2">
    <name type="scientific">Verrucosispora sioxanthis</name>
    <dbReference type="NCBI Taxonomy" id="2499994"/>
    <lineage>
        <taxon>Bacteria</taxon>
        <taxon>Bacillati</taxon>
        <taxon>Actinomycetota</taxon>
        <taxon>Actinomycetes</taxon>
        <taxon>Micromonosporales</taxon>
        <taxon>Micromonosporaceae</taxon>
        <taxon>Micromonospora</taxon>
    </lineage>
</organism>
<keyword evidence="2" id="KW-1185">Reference proteome</keyword>
<gene>
    <name evidence="1" type="ORF">ENC19_11040</name>
</gene>
<protein>
    <submittedName>
        <fullName evidence="1">Uncharacterized protein</fullName>
    </submittedName>
</protein>
<evidence type="ECO:0000313" key="2">
    <source>
        <dbReference type="Proteomes" id="UP000478148"/>
    </source>
</evidence>
<dbReference type="EMBL" id="SAIY01000003">
    <property type="protein sequence ID" value="NGM13161.1"/>
    <property type="molecule type" value="Genomic_DNA"/>
</dbReference>
<dbReference type="AlphaFoldDB" id="A0A6M1L340"/>
<accession>A0A6M1L340</accession>
<proteinExistence type="predicted"/>
<name>A0A6M1L340_9ACTN</name>
<evidence type="ECO:0000313" key="1">
    <source>
        <dbReference type="EMBL" id="NGM13161.1"/>
    </source>
</evidence>
<dbReference type="Proteomes" id="UP000478148">
    <property type="component" value="Unassembled WGS sequence"/>
</dbReference>
<reference evidence="1 2" key="1">
    <citation type="submission" date="2020-02" db="EMBL/GenBank/DDBJ databases">
        <title>Draft Genome Sequence of Verrucosispora sp. Strain CWR15, Isolated from Gulf of Mexico Sponge.</title>
        <authorList>
            <person name="Kennedy S.J."/>
            <person name="Cella E."/>
            <person name="Azarian T."/>
            <person name="Baker B.J."/>
            <person name="Shaw L.N."/>
        </authorList>
    </citation>
    <scope>NUCLEOTIDE SEQUENCE [LARGE SCALE GENOMIC DNA]</scope>
    <source>
        <strain evidence="1 2">CWR15</strain>
    </source>
</reference>